<organism evidence="2 3">
    <name type="scientific">Trichinella zimbabwensis</name>
    <dbReference type="NCBI Taxonomy" id="268475"/>
    <lineage>
        <taxon>Eukaryota</taxon>
        <taxon>Metazoa</taxon>
        <taxon>Ecdysozoa</taxon>
        <taxon>Nematoda</taxon>
        <taxon>Enoplea</taxon>
        <taxon>Dorylaimia</taxon>
        <taxon>Trichinellida</taxon>
        <taxon>Trichinellidae</taxon>
        <taxon>Trichinella</taxon>
    </lineage>
</organism>
<dbReference type="Proteomes" id="UP000055024">
    <property type="component" value="Unassembled WGS sequence"/>
</dbReference>
<proteinExistence type="predicted"/>
<evidence type="ECO:0000256" key="1">
    <source>
        <dbReference type="SAM" id="SignalP"/>
    </source>
</evidence>
<comment type="caution">
    <text evidence="2">The sequence shown here is derived from an EMBL/GenBank/DDBJ whole genome shotgun (WGS) entry which is preliminary data.</text>
</comment>
<dbReference type="EMBL" id="JYDP01001506">
    <property type="protein sequence ID" value="KRY98228.1"/>
    <property type="molecule type" value="Genomic_DNA"/>
</dbReference>
<gene>
    <name evidence="2" type="ORF">T11_11774</name>
</gene>
<sequence length="104" mass="11225">MGVVTGAFFAPLVSGCVITPALKRVALHSSLAGAPFPAGQRAAPFSGRLFWCRTLSLPTLLWRVAPCAALQRSSERFLSLHWWGQRSVQNFVSAHPSVGGFFLV</sequence>
<evidence type="ECO:0000313" key="2">
    <source>
        <dbReference type="EMBL" id="KRY98228.1"/>
    </source>
</evidence>
<feature type="chain" id="PRO_5012023219" evidence="1">
    <location>
        <begin position="16"/>
        <end position="104"/>
    </location>
</feature>
<protein>
    <submittedName>
        <fullName evidence="2">Uncharacterized protein</fullName>
    </submittedName>
</protein>
<accession>A0A0V1GIZ4</accession>
<keyword evidence="3" id="KW-1185">Reference proteome</keyword>
<evidence type="ECO:0000313" key="3">
    <source>
        <dbReference type="Proteomes" id="UP000055024"/>
    </source>
</evidence>
<feature type="signal peptide" evidence="1">
    <location>
        <begin position="1"/>
        <end position="15"/>
    </location>
</feature>
<name>A0A0V1GIZ4_9BILA</name>
<keyword evidence="1" id="KW-0732">Signal</keyword>
<reference evidence="2 3" key="1">
    <citation type="submission" date="2015-01" db="EMBL/GenBank/DDBJ databases">
        <title>Evolution of Trichinella species and genotypes.</title>
        <authorList>
            <person name="Korhonen P.K."/>
            <person name="Edoardo P."/>
            <person name="Giuseppe L.R."/>
            <person name="Gasser R.B."/>
        </authorList>
    </citation>
    <scope>NUCLEOTIDE SEQUENCE [LARGE SCALE GENOMIC DNA]</scope>
    <source>
        <strain evidence="2">ISS1029</strain>
    </source>
</reference>
<dbReference type="AlphaFoldDB" id="A0A0V1GIZ4"/>